<dbReference type="STRING" id="35608.A0A2U1PXR0"/>
<dbReference type="PANTHER" id="PTHR45631:SF201">
    <property type="entry name" value="MALECTIN-LIKE CARBOHYDRATE-BINDING DOMAIN-CONTAINING PROTEIN-RELATED"/>
    <property type="match status" value="1"/>
</dbReference>
<sequence>MSGHLKLLPVLLLALFSLSASGQFIASINCGASDVVTDLNLITWNPDDTLVSNGDARKVPSINSVSKVLDTLRVFTRRKKNCYSIPVTKGDKVLVRASFYYGNYDGLSNPPEFDLHFDGNFWETVETTMTDVIRYEITYVSKHDFVSVCVAQTRPGQFPFISTLEVRKLDSDMYREVDDSRALILLRRVSFGASQGLRYPNDMYDRIWKYPADIVSRVKNSASPVDTTKTPNKPPSGIFDNAMTGVGTTVGLFLGTVNPLDTPIYANMYFSEVTSLGTILKRSFRVYGKNSTAPSNWLPSSTPISPPYGSVIVQSFYNYSVNSMTDIYLGAYDNSDLPPIINAMEVFQISAVLTDGTNTIDGCVNGNPSLCTSGNSCSSTPDNPPGSTPGSRRKKKSSMLLIILGIAIPVFVLFWVAAGVFIILRKKKRAANINMPATVVTRENGNPYIAQRTSEGLENENAGSPVPQVVVPPQHVA</sequence>
<dbReference type="AlphaFoldDB" id="A0A2U1PXR0"/>
<evidence type="ECO:0000256" key="1">
    <source>
        <dbReference type="ARBA" id="ARBA00004167"/>
    </source>
</evidence>
<dbReference type="Pfam" id="PF12819">
    <property type="entry name" value="Malectin_like"/>
    <property type="match status" value="1"/>
</dbReference>
<name>A0A2U1PXR0_ARTAN</name>
<feature type="domain" description="Malectin-like" evidence="5">
    <location>
        <begin position="28"/>
        <end position="349"/>
    </location>
</feature>
<keyword evidence="3" id="KW-1133">Transmembrane helix</keyword>
<feature type="transmembrane region" description="Helical" evidence="3">
    <location>
        <begin position="399"/>
        <end position="424"/>
    </location>
</feature>
<evidence type="ECO:0000313" key="7">
    <source>
        <dbReference type="Proteomes" id="UP000245207"/>
    </source>
</evidence>
<comment type="subcellular location">
    <subcellularLocation>
        <location evidence="1">Membrane</location>
        <topology evidence="1">Single-pass membrane protein</topology>
    </subcellularLocation>
</comment>
<dbReference type="GO" id="GO:0016020">
    <property type="term" value="C:membrane"/>
    <property type="evidence" value="ECO:0007669"/>
    <property type="project" value="UniProtKB-SubCell"/>
</dbReference>
<reference evidence="6 7" key="1">
    <citation type="journal article" date="2018" name="Mol. Plant">
        <title>The genome of Artemisia annua provides insight into the evolution of Asteraceae family and artemisinin biosynthesis.</title>
        <authorList>
            <person name="Shen Q."/>
            <person name="Zhang L."/>
            <person name="Liao Z."/>
            <person name="Wang S."/>
            <person name="Yan T."/>
            <person name="Shi P."/>
            <person name="Liu M."/>
            <person name="Fu X."/>
            <person name="Pan Q."/>
            <person name="Wang Y."/>
            <person name="Lv Z."/>
            <person name="Lu X."/>
            <person name="Zhang F."/>
            <person name="Jiang W."/>
            <person name="Ma Y."/>
            <person name="Chen M."/>
            <person name="Hao X."/>
            <person name="Li L."/>
            <person name="Tang Y."/>
            <person name="Lv G."/>
            <person name="Zhou Y."/>
            <person name="Sun X."/>
            <person name="Brodelius P.E."/>
            <person name="Rose J.K.C."/>
            <person name="Tang K."/>
        </authorList>
    </citation>
    <scope>NUCLEOTIDE SEQUENCE [LARGE SCALE GENOMIC DNA]</scope>
    <source>
        <strain evidence="7">cv. Huhao1</strain>
        <tissue evidence="6">Leaf</tissue>
    </source>
</reference>
<gene>
    <name evidence="6" type="ORF">CTI12_AA099870</name>
</gene>
<dbReference type="OrthoDB" id="2017114at2759"/>
<keyword evidence="4" id="KW-0732">Signal</keyword>
<comment type="caution">
    <text evidence="6">The sequence shown here is derived from an EMBL/GenBank/DDBJ whole genome shotgun (WGS) entry which is preliminary data.</text>
</comment>
<proteinExistence type="predicted"/>
<keyword evidence="3" id="KW-0812">Transmembrane</keyword>
<evidence type="ECO:0000256" key="4">
    <source>
        <dbReference type="SAM" id="SignalP"/>
    </source>
</evidence>
<keyword evidence="3" id="KW-0472">Membrane</keyword>
<protein>
    <submittedName>
        <fullName evidence="6">Malectin-like carbohydrate-binding domain-containing protein</fullName>
    </submittedName>
</protein>
<organism evidence="6 7">
    <name type="scientific">Artemisia annua</name>
    <name type="common">Sweet wormwood</name>
    <dbReference type="NCBI Taxonomy" id="35608"/>
    <lineage>
        <taxon>Eukaryota</taxon>
        <taxon>Viridiplantae</taxon>
        <taxon>Streptophyta</taxon>
        <taxon>Embryophyta</taxon>
        <taxon>Tracheophyta</taxon>
        <taxon>Spermatophyta</taxon>
        <taxon>Magnoliopsida</taxon>
        <taxon>eudicotyledons</taxon>
        <taxon>Gunneridae</taxon>
        <taxon>Pentapetalae</taxon>
        <taxon>asterids</taxon>
        <taxon>campanulids</taxon>
        <taxon>Asterales</taxon>
        <taxon>Asteraceae</taxon>
        <taxon>Asteroideae</taxon>
        <taxon>Anthemideae</taxon>
        <taxon>Artemisiinae</taxon>
        <taxon>Artemisia</taxon>
    </lineage>
</organism>
<dbReference type="Proteomes" id="UP000245207">
    <property type="component" value="Unassembled WGS sequence"/>
</dbReference>
<feature type="region of interest" description="Disordered" evidence="2">
    <location>
        <begin position="455"/>
        <end position="477"/>
    </location>
</feature>
<feature type="region of interest" description="Disordered" evidence="2">
    <location>
        <begin position="373"/>
        <end position="393"/>
    </location>
</feature>
<evidence type="ECO:0000256" key="2">
    <source>
        <dbReference type="SAM" id="MobiDB-lite"/>
    </source>
</evidence>
<evidence type="ECO:0000256" key="3">
    <source>
        <dbReference type="SAM" id="Phobius"/>
    </source>
</evidence>
<dbReference type="PANTHER" id="PTHR45631">
    <property type="entry name" value="OS07G0107800 PROTEIN-RELATED"/>
    <property type="match status" value="1"/>
</dbReference>
<dbReference type="EMBL" id="PKPP01000623">
    <property type="protein sequence ID" value="PWA90525.1"/>
    <property type="molecule type" value="Genomic_DNA"/>
</dbReference>
<feature type="signal peptide" evidence="4">
    <location>
        <begin position="1"/>
        <end position="22"/>
    </location>
</feature>
<accession>A0A2U1PXR0</accession>
<feature type="chain" id="PRO_5015476736" evidence="4">
    <location>
        <begin position="23"/>
        <end position="477"/>
    </location>
</feature>
<dbReference type="InterPro" id="IPR024788">
    <property type="entry name" value="Malectin-like_Carb-bd_dom"/>
</dbReference>
<keyword evidence="7" id="KW-1185">Reference proteome</keyword>
<evidence type="ECO:0000313" key="6">
    <source>
        <dbReference type="EMBL" id="PWA90525.1"/>
    </source>
</evidence>
<evidence type="ECO:0000259" key="5">
    <source>
        <dbReference type="Pfam" id="PF12819"/>
    </source>
</evidence>
<feature type="compositionally biased region" description="Low complexity" evidence="2">
    <location>
        <begin position="465"/>
        <end position="477"/>
    </location>
</feature>